<dbReference type="PANTHER" id="PTHR37419">
    <property type="entry name" value="SERINE/THREONINE-PROTEIN KINASE TOXIN HIPA"/>
    <property type="match status" value="1"/>
</dbReference>
<feature type="domain" description="HipA-like C-terminal" evidence="4">
    <location>
        <begin position="158"/>
        <end position="369"/>
    </location>
</feature>
<organism evidence="6 7">
    <name type="scientific">Candidatus Desulfovibrio intestinipullorum</name>
    <dbReference type="NCBI Taxonomy" id="2838536"/>
    <lineage>
        <taxon>Bacteria</taxon>
        <taxon>Pseudomonadati</taxon>
        <taxon>Thermodesulfobacteriota</taxon>
        <taxon>Desulfovibrionia</taxon>
        <taxon>Desulfovibrionales</taxon>
        <taxon>Desulfovibrionaceae</taxon>
        <taxon>Desulfovibrio</taxon>
    </lineage>
</organism>
<proteinExistence type="inferred from homology"/>
<dbReference type="InterPro" id="IPR052028">
    <property type="entry name" value="HipA_Ser/Thr_kinase"/>
</dbReference>
<dbReference type="GO" id="GO:0004674">
    <property type="term" value="F:protein serine/threonine kinase activity"/>
    <property type="evidence" value="ECO:0007669"/>
    <property type="project" value="TreeGrafter"/>
</dbReference>
<dbReference type="EMBL" id="DXHV01000044">
    <property type="protein sequence ID" value="HIW00362.1"/>
    <property type="molecule type" value="Genomic_DNA"/>
</dbReference>
<dbReference type="AlphaFoldDB" id="A0A9D1PXE3"/>
<dbReference type="Pfam" id="PF13657">
    <property type="entry name" value="Couple_hipA"/>
    <property type="match status" value="1"/>
</dbReference>
<gene>
    <name evidence="6" type="ORF">H9894_04160</name>
</gene>
<evidence type="ECO:0000259" key="4">
    <source>
        <dbReference type="Pfam" id="PF07804"/>
    </source>
</evidence>
<dbReference type="Pfam" id="PF07804">
    <property type="entry name" value="HipA_C"/>
    <property type="match status" value="1"/>
</dbReference>
<dbReference type="InterPro" id="IPR012893">
    <property type="entry name" value="HipA-like_C"/>
</dbReference>
<dbReference type="Proteomes" id="UP000886752">
    <property type="component" value="Unassembled WGS sequence"/>
</dbReference>
<keyword evidence="3" id="KW-0418">Kinase</keyword>
<reference evidence="6" key="1">
    <citation type="journal article" date="2021" name="PeerJ">
        <title>Extensive microbial diversity within the chicken gut microbiome revealed by metagenomics and culture.</title>
        <authorList>
            <person name="Gilroy R."/>
            <person name="Ravi A."/>
            <person name="Getino M."/>
            <person name="Pursley I."/>
            <person name="Horton D.L."/>
            <person name="Alikhan N.F."/>
            <person name="Baker D."/>
            <person name="Gharbi K."/>
            <person name="Hall N."/>
            <person name="Watson M."/>
            <person name="Adriaenssens E.M."/>
            <person name="Foster-Nyarko E."/>
            <person name="Jarju S."/>
            <person name="Secka A."/>
            <person name="Antonio M."/>
            <person name="Oren A."/>
            <person name="Chaudhuri R.R."/>
            <person name="La Ragione R."/>
            <person name="Hildebrand F."/>
            <person name="Pallen M.J."/>
        </authorList>
    </citation>
    <scope>NUCLEOTIDE SEQUENCE</scope>
    <source>
        <strain evidence="6">ChiHecec2B26-446</strain>
    </source>
</reference>
<evidence type="ECO:0000313" key="7">
    <source>
        <dbReference type="Proteomes" id="UP000886752"/>
    </source>
</evidence>
<dbReference type="InterPro" id="IPR017508">
    <property type="entry name" value="HipA_N1"/>
</dbReference>
<keyword evidence="2" id="KW-0808">Transferase</keyword>
<dbReference type="GO" id="GO:0005829">
    <property type="term" value="C:cytosol"/>
    <property type="evidence" value="ECO:0007669"/>
    <property type="project" value="TreeGrafter"/>
</dbReference>
<comment type="similarity">
    <text evidence="1">Belongs to the HipA Ser/Thr kinase family.</text>
</comment>
<name>A0A9D1PXE3_9BACT</name>
<dbReference type="PANTHER" id="PTHR37419:SF8">
    <property type="entry name" value="TOXIN YJJJ"/>
    <property type="match status" value="1"/>
</dbReference>
<accession>A0A9D1PXE3</accession>
<evidence type="ECO:0000313" key="6">
    <source>
        <dbReference type="EMBL" id="HIW00362.1"/>
    </source>
</evidence>
<evidence type="ECO:0000256" key="2">
    <source>
        <dbReference type="ARBA" id="ARBA00022679"/>
    </source>
</evidence>
<dbReference type="Gene3D" id="1.10.1070.20">
    <property type="match status" value="1"/>
</dbReference>
<reference evidence="6" key="2">
    <citation type="submission" date="2021-04" db="EMBL/GenBank/DDBJ databases">
        <authorList>
            <person name="Gilroy R."/>
        </authorList>
    </citation>
    <scope>NUCLEOTIDE SEQUENCE</scope>
    <source>
        <strain evidence="6">ChiHecec2B26-446</strain>
    </source>
</reference>
<feature type="domain" description="HipA N-terminal subdomain 1" evidence="5">
    <location>
        <begin position="14"/>
        <end position="113"/>
    </location>
</feature>
<evidence type="ECO:0000256" key="1">
    <source>
        <dbReference type="ARBA" id="ARBA00010164"/>
    </source>
</evidence>
<evidence type="ECO:0000259" key="5">
    <source>
        <dbReference type="Pfam" id="PF13657"/>
    </source>
</evidence>
<sequence length="374" mass="41763">MTVRVFLHHYGVRREVGLLADTAHGLLFEYHPDFLATGIPLSPYMLPLRPGTFRDDKLTFDGLFGVFNDSLPDGWGLLLLDRTLARQKRSLADCSPLERLTLAGSRSFGALEYEPDASSLVEDVACDFDKLAEESLRLLEEQSCQTEALDTLINLSGSLGGARPKVLLEPEDEHGEPQSWIVKFRAPGDSPEAGLQEYRLSLAARRAGLDMPETRLFPSAKGPGYFGVRRFDRVQGQKMHAHTACGLLHASHRFPSMDYENLIRLTASLTRSSREVERMVALMVFNVLAGNRDDHTRNFAFLMDEHFHWHLAPAYDLTRCAGFNGEHCSTVNGKGRDITDRDLIQAAAVGGLAARTVQHLIERTRDALADEFRD</sequence>
<protein>
    <submittedName>
        <fullName evidence="6">Type II toxin-antitoxin system HipA family toxin</fullName>
    </submittedName>
</protein>
<comment type="caution">
    <text evidence="6">The sequence shown here is derived from an EMBL/GenBank/DDBJ whole genome shotgun (WGS) entry which is preliminary data.</text>
</comment>
<evidence type="ECO:0000256" key="3">
    <source>
        <dbReference type="ARBA" id="ARBA00022777"/>
    </source>
</evidence>